<dbReference type="Pfam" id="PF02535">
    <property type="entry name" value="Zip"/>
    <property type="match status" value="1"/>
</dbReference>
<evidence type="ECO:0000256" key="4">
    <source>
        <dbReference type="ARBA" id="ARBA00022692"/>
    </source>
</evidence>
<feature type="transmembrane region" description="Helical" evidence="8">
    <location>
        <begin position="6"/>
        <end position="25"/>
    </location>
</feature>
<proteinExistence type="inferred from homology"/>
<dbReference type="Proteomes" id="UP000253490">
    <property type="component" value="Unassembled WGS sequence"/>
</dbReference>
<feature type="transmembrane region" description="Helical" evidence="8">
    <location>
        <begin position="111"/>
        <end position="136"/>
    </location>
</feature>
<feature type="transmembrane region" description="Helical" evidence="8">
    <location>
        <begin position="37"/>
        <end position="58"/>
    </location>
</feature>
<feature type="transmembrane region" description="Helical" evidence="8">
    <location>
        <begin position="70"/>
        <end position="90"/>
    </location>
</feature>
<dbReference type="GO" id="GO:0005385">
    <property type="term" value="F:zinc ion transmembrane transporter activity"/>
    <property type="evidence" value="ECO:0007669"/>
    <property type="project" value="TreeGrafter"/>
</dbReference>
<dbReference type="PROSITE" id="PS51257">
    <property type="entry name" value="PROKAR_LIPOPROTEIN"/>
    <property type="match status" value="1"/>
</dbReference>
<feature type="transmembrane region" description="Helical" evidence="8">
    <location>
        <begin position="240"/>
        <end position="258"/>
    </location>
</feature>
<evidence type="ECO:0000256" key="3">
    <source>
        <dbReference type="ARBA" id="ARBA00022475"/>
    </source>
</evidence>
<evidence type="ECO:0000256" key="7">
    <source>
        <dbReference type="ARBA" id="ARBA00023136"/>
    </source>
</evidence>
<keyword evidence="7 8" id="KW-0472">Membrane</keyword>
<keyword evidence="10" id="KW-1185">Reference proteome</keyword>
<dbReference type="PANTHER" id="PTHR11040:SF211">
    <property type="entry name" value="ZINC TRANSPORTER ZIP11"/>
    <property type="match status" value="1"/>
</dbReference>
<evidence type="ECO:0000313" key="10">
    <source>
        <dbReference type="Proteomes" id="UP000253490"/>
    </source>
</evidence>
<sequence>MDKAILGVFIPLIGTTLGAGCVFFLKEHIHPLVQKALLGFASGVMVAASIWSLIIPAIDMSEGMGKLSFMPAAVGFALGILFLLIMDQIVPHLHLDSDEPEGMKSSFGKSTMLMLAVTLHNIPEGMAVGVIFAGALSANNDISLAGALVLAIGIAIQNFPEGAIISLPLKSQGMSRGKSFTYGFLSGVVEPISAILTLMVTGLIVPVLPYLLSFAAGAMMYVVVEELIPEASEGGHSNIGTIGYAVGFIIMMTLDIALG</sequence>
<evidence type="ECO:0000256" key="6">
    <source>
        <dbReference type="ARBA" id="ARBA00022989"/>
    </source>
</evidence>
<dbReference type="InterPro" id="IPR003689">
    <property type="entry name" value="ZIP"/>
</dbReference>
<keyword evidence="6 8" id="KW-1133">Transmembrane helix</keyword>
<evidence type="ECO:0000256" key="2">
    <source>
        <dbReference type="ARBA" id="ARBA00006939"/>
    </source>
</evidence>
<evidence type="ECO:0000256" key="5">
    <source>
        <dbReference type="ARBA" id="ARBA00022833"/>
    </source>
</evidence>
<keyword evidence="5" id="KW-0862">Zinc</keyword>
<evidence type="ECO:0000313" key="9">
    <source>
        <dbReference type="EMBL" id="RBP57958.1"/>
    </source>
</evidence>
<dbReference type="AlphaFoldDB" id="A0A366HWY2"/>
<keyword evidence="3" id="KW-1003">Cell membrane</keyword>
<gene>
    <name evidence="9" type="ORF">DES36_12630</name>
</gene>
<feature type="transmembrane region" description="Helical" evidence="8">
    <location>
        <begin position="210"/>
        <end position="228"/>
    </location>
</feature>
<dbReference type="OrthoDB" id="9787346at2"/>
<dbReference type="GO" id="GO:0005886">
    <property type="term" value="C:plasma membrane"/>
    <property type="evidence" value="ECO:0007669"/>
    <property type="project" value="UniProtKB-SubCell"/>
</dbReference>
<organism evidence="9 10">
    <name type="scientific">Alkalibaculum bacchi</name>
    <dbReference type="NCBI Taxonomy" id="645887"/>
    <lineage>
        <taxon>Bacteria</taxon>
        <taxon>Bacillati</taxon>
        <taxon>Bacillota</taxon>
        <taxon>Clostridia</taxon>
        <taxon>Eubacteriales</taxon>
        <taxon>Eubacteriaceae</taxon>
        <taxon>Alkalibaculum</taxon>
    </lineage>
</organism>
<comment type="similarity">
    <text evidence="2">Belongs to the ZIP transporter (TC 2.A.5) family.</text>
</comment>
<protein>
    <submittedName>
        <fullName evidence="9">ZIP family zinc transporter</fullName>
    </submittedName>
</protein>
<feature type="transmembrane region" description="Helical" evidence="8">
    <location>
        <begin position="142"/>
        <end position="159"/>
    </location>
</feature>
<evidence type="ECO:0000256" key="8">
    <source>
        <dbReference type="SAM" id="Phobius"/>
    </source>
</evidence>
<dbReference type="PANTHER" id="PTHR11040">
    <property type="entry name" value="ZINC/IRON TRANSPORTER"/>
    <property type="match status" value="1"/>
</dbReference>
<dbReference type="RefSeq" id="WP_113921808.1">
    <property type="nucleotide sequence ID" value="NZ_QNRX01000026.1"/>
</dbReference>
<dbReference type="EMBL" id="QNRX01000026">
    <property type="protein sequence ID" value="RBP57958.1"/>
    <property type="molecule type" value="Genomic_DNA"/>
</dbReference>
<reference evidence="9 10" key="1">
    <citation type="submission" date="2018-06" db="EMBL/GenBank/DDBJ databases">
        <title>Genomic Encyclopedia of Type Strains, Phase IV (KMG-IV): sequencing the most valuable type-strain genomes for metagenomic binning, comparative biology and taxonomic classification.</title>
        <authorList>
            <person name="Goeker M."/>
        </authorList>
    </citation>
    <scope>NUCLEOTIDE SEQUENCE [LARGE SCALE GENOMIC DNA]</scope>
    <source>
        <strain evidence="9 10">DSM 22112</strain>
    </source>
</reference>
<name>A0A366HWY2_9FIRM</name>
<keyword evidence="4 8" id="KW-0812">Transmembrane</keyword>
<comment type="subcellular location">
    <subcellularLocation>
        <location evidence="1">Cell membrane</location>
        <topology evidence="1">Multi-pass membrane protein</topology>
    </subcellularLocation>
</comment>
<comment type="caution">
    <text evidence="9">The sequence shown here is derived from an EMBL/GenBank/DDBJ whole genome shotgun (WGS) entry which is preliminary data.</text>
</comment>
<accession>A0A366HWY2</accession>
<evidence type="ECO:0000256" key="1">
    <source>
        <dbReference type="ARBA" id="ARBA00004651"/>
    </source>
</evidence>